<evidence type="ECO:0000313" key="5">
    <source>
        <dbReference type="Proteomes" id="UP000323876"/>
    </source>
</evidence>
<dbReference type="InterPro" id="IPR046373">
    <property type="entry name" value="Acyl-CoA_Oxase/DH_mid-dom_sf"/>
</dbReference>
<gene>
    <name evidence="4" type="ORF">F3087_23335</name>
</gene>
<dbReference type="AlphaFoldDB" id="A0A5N0EAH1"/>
<evidence type="ECO:0000259" key="3">
    <source>
        <dbReference type="Pfam" id="PF08028"/>
    </source>
</evidence>
<feature type="domain" description="Acyl-CoA dehydrogenase/oxidase N-terminal" evidence="2">
    <location>
        <begin position="65"/>
        <end position="133"/>
    </location>
</feature>
<dbReference type="Gene3D" id="1.20.140.10">
    <property type="entry name" value="Butyryl-CoA Dehydrogenase, subunit A, domain 3"/>
    <property type="match status" value="1"/>
</dbReference>
<name>A0A5N0EAH1_9NOCA</name>
<evidence type="ECO:0000256" key="1">
    <source>
        <dbReference type="ARBA" id="ARBA00023002"/>
    </source>
</evidence>
<proteinExistence type="predicted"/>
<dbReference type="Gene3D" id="1.10.540.10">
    <property type="entry name" value="Acyl-CoA dehydrogenase/oxidase, N-terminal domain"/>
    <property type="match status" value="1"/>
</dbReference>
<dbReference type="Pfam" id="PF02771">
    <property type="entry name" value="Acyl-CoA_dh_N"/>
    <property type="match status" value="1"/>
</dbReference>
<dbReference type="SUPFAM" id="SSF56645">
    <property type="entry name" value="Acyl-CoA dehydrogenase NM domain-like"/>
    <property type="match status" value="1"/>
</dbReference>
<organism evidence="4 5">
    <name type="scientific">Nocardia colli</name>
    <dbReference type="NCBI Taxonomy" id="2545717"/>
    <lineage>
        <taxon>Bacteria</taxon>
        <taxon>Bacillati</taxon>
        <taxon>Actinomycetota</taxon>
        <taxon>Actinomycetes</taxon>
        <taxon>Mycobacteriales</taxon>
        <taxon>Nocardiaceae</taxon>
        <taxon>Nocardia</taxon>
    </lineage>
</organism>
<dbReference type="InterPro" id="IPR013786">
    <property type="entry name" value="AcylCoA_DH/ox_N"/>
</dbReference>
<feature type="domain" description="Acyl-CoA dehydrogenase C-terminal" evidence="3">
    <location>
        <begin position="271"/>
        <end position="398"/>
    </location>
</feature>
<dbReference type="EMBL" id="VXLC01000012">
    <property type="protein sequence ID" value="KAA8886422.1"/>
    <property type="molecule type" value="Genomic_DNA"/>
</dbReference>
<dbReference type="PIRSF" id="PIRSF016578">
    <property type="entry name" value="HsaA"/>
    <property type="match status" value="1"/>
</dbReference>
<dbReference type="SUPFAM" id="SSF47203">
    <property type="entry name" value="Acyl-CoA dehydrogenase C-terminal domain-like"/>
    <property type="match status" value="1"/>
</dbReference>
<keyword evidence="5" id="KW-1185">Reference proteome</keyword>
<dbReference type="InterPro" id="IPR013107">
    <property type="entry name" value="Acyl-CoA_DH_C"/>
</dbReference>
<dbReference type="Pfam" id="PF08028">
    <property type="entry name" value="Acyl-CoA_dh_2"/>
    <property type="match status" value="1"/>
</dbReference>
<dbReference type="Proteomes" id="UP000323876">
    <property type="component" value="Unassembled WGS sequence"/>
</dbReference>
<comment type="caution">
    <text evidence="4">The sequence shown here is derived from an EMBL/GenBank/DDBJ whole genome shotgun (WGS) entry which is preliminary data.</text>
</comment>
<keyword evidence="1" id="KW-0560">Oxidoreductase</keyword>
<dbReference type="Gene3D" id="2.40.110.10">
    <property type="entry name" value="Butyryl-CoA Dehydrogenase, subunit A, domain 2"/>
    <property type="match status" value="1"/>
</dbReference>
<dbReference type="OrthoDB" id="3404950at2"/>
<evidence type="ECO:0000259" key="2">
    <source>
        <dbReference type="Pfam" id="PF02771"/>
    </source>
</evidence>
<dbReference type="InterPro" id="IPR037069">
    <property type="entry name" value="AcylCoA_DH/ox_N_sf"/>
</dbReference>
<accession>A0A5N0EAH1</accession>
<dbReference type="InterPro" id="IPR009100">
    <property type="entry name" value="AcylCoA_DH/oxidase_NM_dom_sf"/>
</dbReference>
<dbReference type="InterPro" id="IPR036250">
    <property type="entry name" value="AcylCo_DH-like_C"/>
</dbReference>
<reference evidence="4 5" key="1">
    <citation type="submission" date="2019-09" db="EMBL/GenBank/DDBJ databases">
        <authorList>
            <person name="Wang X."/>
        </authorList>
    </citation>
    <scope>NUCLEOTIDE SEQUENCE [LARGE SCALE GENOMIC DNA]</scope>
    <source>
        <strain evidence="4 5">CICC 11023</strain>
    </source>
</reference>
<dbReference type="GO" id="GO:0016627">
    <property type="term" value="F:oxidoreductase activity, acting on the CH-CH group of donors"/>
    <property type="evidence" value="ECO:0007669"/>
    <property type="project" value="InterPro"/>
</dbReference>
<evidence type="ECO:0000313" key="4">
    <source>
        <dbReference type="EMBL" id="KAA8886422.1"/>
    </source>
</evidence>
<dbReference type="GO" id="GO:0050660">
    <property type="term" value="F:flavin adenine dinucleotide binding"/>
    <property type="evidence" value="ECO:0007669"/>
    <property type="project" value="InterPro"/>
</dbReference>
<sequence length="419" mass="44251">MARQLKLCTVKQCPVKGRLDFTKNQVGCCPPRWHRLFAMENAMTTLSTPTVGAVAVAELCAAAQTHREHGERHGTLHPEVWRELAESPLPRAALPTEFGGLEWSAPQLLEAVRKVSAADPAAGWVAAIHGPAGAFLSRLDPSAAQDFADRRLVVGGSSMPVGTAVRHGGRVRLQGRWPLVTGAPAMTLAALAAPTTGPDGVTVTRWWLVPSSVVSIENDWDALGLRGSASYTLGCDTEVPLAHGIDLTGPPAVDAPMFRYPLYALLAGCIAEVARATADRALAAFTELAVGIRTRYGAGPLAEQPIAQAAYARAHGQVRAAVALLDSATTAAWISAQAGPVPTEQVALLRSACCQMVDTAERACRELFDAAGSAAIHRRNGLEGCWRDAVVISRHALVAARGRQLVGAHHLTSRVAKDL</sequence>
<protein>
    <submittedName>
        <fullName evidence="4">Uncharacterized protein</fullName>
    </submittedName>
</protein>